<dbReference type="SMART" id="SM00382">
    <property type="entry name" value="AAA"/>
    <property type="match status" value="1"/>
</dbReference>
<dbReference type="FunFam" id="3.40.50.300:FF:000042">
    <property type="entry name" value="Maltose/maltodextrin ABC transporter, ATP-binding protein"/>
    <property type="match status" value="1"/>
</dbReference>
<keyword evidence="1" id="KW-0813">Transport</keyword>
<dbReference type="PANTHER" id="PTHR43875">
    <property type="entry name" value="MALTODEXTRIN IMPORT ATP-BINDING PROTEIN MSMX"/>
    <property type="match status" value="1"/>
</dbReference>
<dbReference type="eggNOG" id="COG3842">
    <property type="taxonomic scope" value="Bacteria"/>
</dbReference>
<dbReference type="GO" id="GO:0140359">
    <property type="term" value="F:ABC-type transporter activity"/>
    <property type="evidence" value="ECO:0007669"/>
    <property type="project" value="UniProtKB-ARBA"/>
</dbReference>
<evidence type="ECO:0000256" key="5">
    <source>
        <dbReference type="ARBA" id="ARBA00022967"/>
    </source>
</evidence>
<keyword evidence="9" id="KW-1185">Reference proteome</keyword>
<organism evidence="8 9">
    <name type="scientific">Pseudoleptotrichia goodfellowii F0264</name>
    <dbReference type="NCBI Taxonomy" id="596323"/>
    <lineage>
        <taxon>Bacteria</taxon>
        <taxon>Fusobacteriati</taxon>
        <taxon>Fusobacteriota</taxon>
        <taxon>Fusobacteriia</taxon>
        <taxon>Fusobacteriales</taxon>
        <taxon>Leptotrichiaceae</taxon>
        <taxon>Pseudoleptotrichia</taxon>
    </lineage>
</organism>
<dbReference type="GO" id="GO:0005524">
    <property type="term" value="F:ATP binding"/>
    <property type="evidence" value="ECO:0007669"/>
    <property type="project" value="UniProtKB-KW"/>
</dbReference>
<dbReference type="AlphaFoldDB" id="D0GPL5"/>
<dbReference type="GO" id="GO:0016887">
    <property type="term" value="F:ATP hydrolysis activity"/>
    <property type="evidence" value="ECO:0007669"/>
    <property type="project" value="InterPro"/>
</dbReference>
<evidence type="ECO:0000259" key="7">
    <source>
        <dbReference type="PROSITE" id="PS50893"/>
    </source>
</evidence>
<evidence type="ECO:0000256" key="4">
    <source>
        <dbReference type="ARBA" id="ARBA00022840"/>
    </source>
</evidence>
<evidence type="ECO:0000256" key="2">
    <source>
        <dbReference type="ARBA" id="ARBA00022475"/>
    </source>
</evidence>
<keyword evidence="2" id="KW-1003">Cell membrane</keyword>
<dbReference type="Gene3D" id="3.40.50.300">
    <property type="entry name" value="P-loop containing nucleotide triphosphate hydrolases"/>
    <property type="match status" value="1"/>
</dbReference>
<dbReference type="InterPro" id="IPR027417">
    <property type="entry name" value="P-loop_NTPase"/>
</dbReference>
<dbReference type="InterPro" id="IPR003593">
    <property type="entry name" value="AAA+_ATPase"/>
</dbReference>
<accession>D0GPL5</accession>
<dbReference type="InterPro" id="IPR017871">
    <property type="entry name" value="ABC_transporter-like_CS"/>
</dbReference>
<dbReference type="PANTHER" id="PTHR43875:SF15">
    <property type="entry name" value="TREHALOSE IMPORT ATP-BINDING PROTEIN SUGC"/>
    <property type="match status" value="1"/>
</dbReference>
<dbReference type="RefSeq" id="WP_006808423.1">
    <property type="nucleotide sequence ID" value="NZ_ADAD01000195.1"/>
</dbReference>
<evidence type="ECO:0000256" key="3">
    <source>
        <dbReference type="ARBA" id="ARBA00022741"/>
    </source>
</evidence>
<sequence>MEIKGLKLKNISKEFKTDNSKGLFKAVDNVDIEINPGEMVTLLGPSGCGKTTILRMIAGFEKPTIGEIYIGEEDVTELPANKRDTAMVFQSYALFPHYTVTENIEYGLKIKKVGKEERKRRVDKILGLIGLTEFKDRYPGQLSGGQQQRVALARALVTEPAVLLFDEPLSNLDAKLRIHMRTEIRKIQKELKLTSVYVTHDQAEAMTLSDRVIIMNKGIIEQVGTPREIYQYPESEFVADFIGEANFIDGKVTEISVKNENEKCVNIDILGNKKEVILKNSKINKGDNVRVVLRPEVISIGEGKKYEGIVLSSVFMGEVQEYIIKIEDKNLFAKVINPKGKKVYSVDDIVNFDFEGIDIHILRKK</sequence>
<keyword evidence="3" id="KW-0547">Nucleotide-binding</keyword>
<dbReference type="Pfam" id="PF00005">
    <property type="entry name" value="ABC_tran"/>
    <property type="match status" value="1"/>
</dbReference>
<dbReference type="SUPFAM" id="SSF50331">
    <property type="entry name" value="MOP-like"/>
    <property type="match status" value="1"/>
</dbReference>
<feature type="domain" description="ABC transporter" evidence="7">
    <location>
        <begin position="6"/>
        <end position="242"/>
    </location>
</feature>
<dbReference type="Pfam" id="PF08402">
    <property type="entry name" value="TOBE_2"/>
    <property type="match status" value="1"/>
</dbReference>
<proteinExistence type="predicted"/>
<dbReference type="Proteomes" id="UP000004226">
    <property type="component" value="Unassembled WGS sequence"/>
</dbReference>
<name>D0GPL5_9FUSO</name>
<evidence type="ECO:0000313" key="8">
    <source>
        <dbReference type="EMBL" id="EEY33970.1"/>
    </source>
</evidence>
<dbReference type="InterPro" id="IPR003439">
    <property type="entry name" value="ABC_transporter-like_ATP-bd"/>
</dbReference>
<evidence type="ECO:0000313" key="9">
    <source>
        <dbReference type="Proteomes" id="UP000004226"/>
    </source>
</evidence>
<keyword evidence="5" id="KW-1278">Translocase</keyword>
<reference evidence="8 9" key="1">
    <citation type="submission" date="2009-10" db="EMBL/GenBank/DDBJ databases">
        <authorList>
            <person name="Harkins D.M."/>
            <person name="Madupu R."/>
            <person name="Durkin A.S."/>
            <person name="Torralba M."/>
            <person name="Methe B."/>
            <person name="Sutton G.G."/>
            <person name="Strausberg R.L."/>
            <person name="Nelson K.E."/>
        </authorList>
    </citation>
    <scope>NUCLEOTIDE SEQUENCE [LARGE SCALE GENOMIC DNA]</scope>
    <source>
        <strain evidence="8 9">F0264</strain>
    </source>
</reference>
<dbReference type="Gene3D" id="2.40.50.100">
    <property type="match status" value="1"/>
</dbReference>
<dbReference type="PROSITE" id="PS00211">
    <property type="entry name" value="ABC_TRANSPORTER_1"/>
    <property type="match status" value="1"/>
</dbReference>
<evidence type="ECO:0000256" key="6">
    <source>
        <dbReference type="ARBA" id="ARBA00023136"/>
    </source>
</evidence>
<gene>
    <name evidence="8" type="ORF">HMPREF0554_0049</name>
</gene>
<dbReference type="PROSITE" id="PS50893">
    <property type="entry name" value="ABC_TRANSPORTER_2"/>
    <property type="match status" value="1"/>
</dbReference>
<evidence type="ECO:0000256" key="1">
    <source>
        <dbReference type="ARBA" id="ARBA00022448"/>
    </source>
</evidence>
<dbReference type="InterPro" id="IPR013611">
    <property type="entry name" value="Transp-assoc_OB_typ2"/>
</dbReference>
<dbReference type="GO" id="GO:0055052">
    <property type="term" value="C:ATP-binding cassette (ABC) transporter complex, substrate-binding subunit-containing"/>
    <property type="evidence" value="ECO:0007669"/>
    <property type="project" value="TreeGrafter"/>
</dbReference>
<comment type="caution">
    <text evidence="8">The sequence shown here is derived from an EMBL/GenBank/DDBJ whole genome shotgun (WGS) entry which is preliminary data.</text>
</comment>
<keyword evidence="4 8" id="KW-0067">ATP-binding</keyword>
<keyword evidence="6" id="KW-0472">Membrane</keyword>
<protein>
    <submittedName>
        <fullName evidence="8">ABC transporter, ATP-binding protein</fullName>
    </submittedName>
</protein>
<dbReference type="SUPFAM" id="SSF52540">
    <property type="entry name" value="P-loop containing nucleoside triphosphate hydrolases"/>
    <property type="match status" value="1"/>
</dbReference>
<dbReference type="InterPro" id="IPR008995">
    <property type="entry name" value="Mo/tungstate-bd_C_term_dom"/>
</dbReference>
<dbReference type="EMBL" id="ADAD01000195">
    <property type="protein sequence ID" value="EEY33970.1"/>
    <property type="molecule type" value="Genomic_DNA"/>
</dbReference>
<dbReference type="InterPro" id="IPR047641">
    <property type="entry name" value="ABC_transpr_MalK/UgpC-like"/>
</dbReference>